<dbReference type="Pfam" id="PF09587">
    <property type="entry name" value="PGA_cap"/>
    <property type="match status" value="1"/>
</dbReference>
<dbReference type="InterPro" id="IPR052169">
    <property type="entry name" value="CW_Biosynth-Accessory"/>
</dbReference>
<dbReference type="Gene3D" id="3.60.21.10">
    <property type="match status" value="1"/>
</dbReference>
<reference evidence="4 5" key="1">
    <citation type="submission" date="2018-02" db="EMBL/GenBank/DDBJ databases">
        <title>Novel Leptospira species isolated from soil and water in Japan.</title>
        <authorList>
            <person name="Nakao R."/>
            <person name="Masuzawa T."/>
        </authorList>
    </citation>
    <scope>NUCLEOTIDE SEQUENCE [LARGE SCALE GENOMIC DNA]</scope>
    <source>
        <strain evidence="4 5">E8</strain>
    </source>
</reference>
<proteinExistence type="inferred from homology"/>
<evidence type="ECO:0000259" key="3">
    <source>
        <dbReference type="SMART" id="SM00854"/>
    </source>
</evidence>
<accession>A0A2P2D118</accession>
<gene>
    <name evidence="4" type="primary">capA</name>
    <name evidence="4" type="ORF">LPTSP1_12760</name>
</gene>
<dbReference type="EMBL" id="BFAY01000007">
    <property type="protein sequence ID" value="GBF38285.1"/>
    <property type="molecule type" value="Genomic_DNA"/>
</dbReference>
<dbReference type="InterPro" id="IPR019079">
    <property type="entry name" value="Capsule_synth_CapA"/>
</dbReference>
<feature type="domain" description="Capsule synthesis protein CapA" evidence="3">
    <location>
        <begin position="32"/>
        <end position="273"/>
    </location>
</feature>
<dbReference type="PANTHER" id="PTHR33393:SF11">
    <property type="entry name" value="POLYGLUTAMINE SYNTHESIS ACCESSORY PROTEIN RV0574C-RELATED"/>
    <property type="match status" value="1"/>
</dbReference>
<evidence type="ECO:0000256" key="1">
    <source>
        <dbReference type="ARBA" id="ARBA00005662"/>
    </source>
</evidence>
<dbReference type="PANTHER" id="PTHR33393">
    <property type="entry name" value="POLYGLUTAMINE SYNTHESIS ACCESSORY PROTEIN RV0574C-RELATED"/>
    <property type="match status" value="1"/>
</dbReference>
<organism evidence="4 5">
    <name type="scientific">Leptospira johnsonii</name>
    <dbReference type="NCBI Taxonomy" id="1917820"/>
    <lineage>
        <taxon>Bacteria</taxon>
        <taxon>Pseudomonadati</taxon>
        <taxon>Spirochaetota</taxon>
        <taxon>Spirochaetia</taxon>
        <taxon>Leptospirales</taxon>
        <taxon>Leptospiraceae</taxon>
        <taxon>Leptospira</taxon>
    </lineage>
</organism>
<dbReference type="InterPro" id="IPR029052">
    <property type="entry name" value="Metallo-depent_PP-like"/>
</dbReference>
<feature type="region of interest" description="Disordered" evidence="2">
    <location>
        <begin position="329"/>
        <end position="348"/>
    </location>
</feature>
<dbReference type="SMART" id="SM00854">
    <property type="entry name" value="PGA_cap"/>
    <property type="match status" value="1"/>
</dbReference>
<dbReference type="RefSeq" id="WP_174704440.1">
    <property type="nucleotide sequence ID" value="NZ_BFAY01000007.1"/>
</dbReference>
<comment type="caution">
    <text evidence="4">The sequence shown here is derived from an EMBL/GenBank/DDBJ whole genome shotgun (WGS) entry which is preliminary data.</text>
</comment>
<dbReference type="CDD" id="cd07381">
    <property type="entry name" value="MPP_CapA"/>
    <property type="match status" value="1"/>
</dbReference>
<evidence type="ECO:0000313" key="4">
    <source>
        <dbReference type="EMBL" id="GBF38285.1"/>
    </source>
</evidence>
<evidence type="ECO:0000256" key="2">
    <source>
        <dbReference type="SAM" id="MobiDB-lite"/>
    </source>
</evidence>
<comment type="similarity">
    <text evidence="1">Belongs to the CapA family.</text>
</comment>
<evidence type="ECO:0000313" key="5">
    <source>
        <dbReference type="Proteomes" id="UP000245076"/>
    </source>
</evidence>
<sequence length="348" mass="38088">MYRILVLSSLLGLSILFSECQPIESVEPETLKIKAVGDLVMGTNYPENKLPSDPRNTLFSQVEPSLRGADILFANFESTLTDYPHCAKNINRPLIFAFRTPPSYAKILKDVGFDIVSIANNHSLDFHQQGFEDTAKNLSEAGVRFTGKKGAITYMNVKGISVAWIGFSHMESAHNHVNQIEEGVALVKEAKKKAQLVFISVHGGAEGGPALHVKNEQERFYGEYRGNLVALSHALIDAGADLFIGHGPHLPRAFELYKGKLIAYSLGNFLGYRVFSTKGYGGYSLVLEADLDKQGNFIKGKIHSLQLSQNGIPAPDPDAKTTELIQSLTKSDFPGKGPKIQSDGSFHP</sequence>
<keyword evidence="5" id="KW-1185">Reference proteome</keyword>
<dbReference type="AlphaFoldDB" id="A0A2P2D118"/>
<name>A0A2P2D118_9LEPT</name>
<dbReference type="Proteomes" id="UP000245076">
    <property type="component" value="Unassembled WGS sequence"/>
</dbReference>
<protein>
    <submittedName>
        <fullName evidence="4">Poly-gamma-glutamate biosynthesis protein</fullName>
    </submittedName>
</protein>
<dbReference type="SUPFAM" id="SSF56300">
    <property type="entry name" value="Metallo-dependent phosphatases"/>
    <property type="match status" value="1"/>
</dbReference>